<comment type="caution">
    <text evidence="1">The sequence shown here is derived from an EMBL/GenBank/DDBJ whole genome shotgun (WGS) entry which is preliminary data.</text>
</comment>
<sequence length="201" mass="21772">MVGNFLWTASEIGAMFVRTEVSVWRFIVTRAGLNLRFGRTVAMEILYLVMSGTLGACRSCGTRCLIIAIIKKGESESFLQCLDFQSLISSFVEEKRLLRCDISSDSGQSVESSFVCNGKWKAIVVFRGSGSAAPCSSSLGDDSPSSGHGDLPPEVHVLGSSAPQSFPAEVAAPCLSSSFKAMNEVVSELDNFWLFFIVVWC</sequence>
<keyword evidence="2" id="KW-1185">Reference proteome</keyword>
<proteinExistence type="predicted"/>
<evidence type="ECO:0000313" key="1">
    <source>
        <dbReference type="EMBL" id="KAK8959185.1"/>
    </source>
</evidence>
<accession>A0ABR2M4V6</accession>
<name>A0ABR2M4V6_9ASPA</name>
<dbReference type="Proteomes" id="UP001412067">
    <property type="component" value="Unassembled WGS sequence"/>
</dbReference>
<reference evidence="1 2" key="1">
    <citation type="journal article" date="2022" name="Nat. Plants">
        <title>Genomes of leafy and leafless Platanthera orchids illuminate the evolution of mycoheterotrophy.</title>
        <authorList>
            <person name="Li M.H."/>
            <person name="Liu K.W."/>
            <person name="Li Z."/>
            <person name="Lu H.C."/>
            <person name="Ye Q.L."/>
            <person name="Zhang D."/>
            <person name="Wang J.Y."/>
            <person name="Li Y.F."/>
            <person name="Zhong Z.M."/>
            <person name="Liu X."/>
            <person name="Yu X."/>
            <person name="Liu D.K."/>
            <person name="Tu X.D."/>
            <person name="Liu B."/>
            <person name="Hao Y."/>
            <person name="Liao X.Y."/>
            <person name="Jiang Y.T."/>
            <person name="Sun W.H."/>
            <person name="Chen J."/>
            <person name="Chen Y.Q."/>
            <person name="Ai Y."/>
            <person name="Zhai J.W."/>
            <person name="Wu S.S."/>
            <person name="Zhou Z."/>
            <person name="Hsiao Y.Y."/>
            <person name="Wu W.L."/>
            <person name="Chen Y.Y."/>
            <person name="Lin Y.F."/>
            <person name="Hsu J.L."/>
            <person name="Li C.Y."/>
            <person name="Wang Z.W."/>
            <person name="Zhao X."/>
            <person name="Zhong W.Y."/>
            <person name="Ma X.K."/>
            <person name="Ma L."/>
            <person name="Huang J."/>
            <person name="Chen G.Z."/>
            <person name="Huang M.Z."/>
            <person name="Huang L."/>
            <person name="Peng D.H."/>
            <person name="Luo Y.B."/>
            <person name="Zou S.Q."/>
            <person name="Chen S.P."/>
            <person name="Lan S."/>
            <person name="Tsai W.C."/>
            <person name="Van de Peer Y."/>
            <person name="Liu Z.J."/>
        </authorList>
    </citation>
    <scope>NUCLEOTIDE SEQUENCE [LARGE SCALE GENOMIC DNA]</scope>
    <source>
        <strain evidence="1">Lor288</strain>
    </source>
</reference>
<dbReference type="EMBL" id="JBBWWR010000012">
    <property type="protein sequence ID" value="KAK8959185.1"/>
    <property type="molecule type" value="Genomic_DNA"/>
</dbReference>
<evidence type="ECO:0000313" key="2">
    <source>
        <dbReference type="Proteomes" id="UP001412067"/>
    </source>
</evidence>
<organism evidence="1 2">
    <name type="scientific">Platanthera guangdongensis</name>
    <dbReference type="NCBI Taxonomy" id="2320717"/>
    <lineage>
        <taxon>Eukaryota</taxon>
        <taxon>Viridiplantae</taxon>
        <taxon>Streptophyta</taxon>
        <taxon>Embryophyta</taxon>
        <taxon>Tracheophyta</taxon>
        <taxon>Spermatophyta</taxon>
        <taxon>Magnoliopsida</taxon>
        <taxon>Liliopsida</taxon>
        <taxon>Asparagales</taxon>
        <taxon>Orchidaceae</taxon>
        <taxon>Orchidoideae</taxon>
        <taxon>Orchideae</taxon>
        <taxon>Orchidinae</taxon>
        <taxon>Platanthera</taxon>
    </lineage>
</organism>
<protein>
    <submittedName>
        <fullName evidence="1">Uncharacterized protein</fullName>
    </submittedName>
</protein>
<gene>
    <name evidence="1" type="ORF">KSP40_PGU008124</name>
</gene>